<sequence length="1211" mass="136909">MALAELVLAPLLEVVLDKLANPVVQKMAEFWEFDDRFKKLKQVLPMVRAVLEDADKQQATNKAVRVWLSELKEAARKAEDLLEEITYKGTYSGRYSINCSETRNIFDLLQKAAIQGLNLQLTEKNIVDLQSERRETSSFILGSEVYGREEDKKRIIELLISSSSGGNVSGVSIIGVPGIGKTALAQLAYNSEEVKTHFDLRIWVFVSHEFRAKNIIKTAIESANGKKCEFSQLDMLHSKLWDVLCKKRYLIVLDDVWNCEQDSWDMLKPMFVGGVDGSKILVTTRDQKVAMSMEFPNKSYHLKGLPEDASWDLFRRQAFHQGQEEDKFQNLLAIGREITRKCLGVPLAVKIIASLLRFKREEGEWLDVQKSDLWNLQGYRRRILTAVELSYLHLPSCLKHCFAFCSTFPLNYDINKEKLIHMWMAHDLIHSDGESRRPEDIGDEYFRELLRLSFFEDVKECNSACGAAYKVNEFFHKFAVHLTSNESIVLGEKTLTPQNLSKIHHASWITDFRSSEIPERLYQAKHLRTLLIFSDGMKEIPLNAFSSFVYLRVLHLSGCQAELPESASEIPESIDEVPSVTYRQTPRSSFPFLRYLDLSHSSFQKLPSAVSSICSLVTLDLLGCYNLKWLPGLGGITSLRHLNITGCEALIEMPNQIENLVHLQTLPIFVVPTRSAPGNPSPEYYRRRRPWRSPWNPASISDLENLNLHGELKIKHLDRVSDAEEAKAASLHRKEYLESIGLCWGSNGADLIMNPTTGNTLYRLQDKNRVTGTSQESVQEVTLRDQQLAGEVLASLQPHHNLKKLFVVGYPGFSFPLWQLPQVTVVELIKCSGCLSLPTLGHLPSLRTLRMEGMNSVTIISQEFYGEGVRVFFPSLHELSMRNFPALQEWSSPDGAETYPRLSKLILRNCPNLNSLPVFPSVQQLQLQGCNPMILKCLEQTTSLSTLEIAGIDELSYIPGGLLRKNCLLNHLKISSCPKLQSLGSEMAGLASLRSLTIRWCENLFSLPNGLQNLTALESLEISDCHSLRTFPENGIGGLKSLRVLSIENCSNLVYVNFGSENVTALEHFTIMYCPSLASFPDGSQHLPVLRTLNILSCPEIAFLPEGLKHATLLQRLEIRNCPKFTALPDWLDNLSSLRSLAISDCPSLTSLPVAIRRLASLQYISVQDCPDLHRRCQKDRVDWWKIAHVPHRYIFSTQPQQFSCASSSSI</sequence>
<proteinExistence type="predicted"/>
<organism evidence="1 2">
    <name type="scientific">Catharanthus roseus</name>
    <name type="common">Madagascar periwinkle</name>
    <name type="synonym">Vinca rosea</name>
    <dbReference type="NCBI Taxonomy" id="4058"/>
    <lineage>
        <taxon>Eukaryota</taxon>
        <taxon>Viridiplantae</taxon>
        <taxon>Streptophyta</taxon>
        <taxon>Embryophyta</taxon>
        <taxon>Tracheophyta</taxon>
        <taxon>Spermatophyta</taxon>
        <taxon>Magnoliopsida</taxon>
        <taxon>eudicotyledons</taxon>
        <taxon>Gunneridae</taxon>
        <taxon>Pentapetalae</taxon>
        <taxon>asterids</taxon>
        <taxon>lamiids</taxon>
        <taxon>Gentianales</taxon>
        <taxon>Apocynaceae</taxon>
        <taxon>Rauvolfioideae</taxon>
        <taxon>Vinceae</taxon>
        <taxon>Catharanthinae</taxon>
        <taxon>Catharanthus</taxon>
    </lineage>
</organism>
<dbReference type="Proteomes" id="UP001060085">
    <property type="component" value="Linkage Group LG05"/>
</dbReference>
<keyword evidence="2" id="KW-1185">Reference proteome</keyword>
<gene>
    <name evidence="1" type="ORF">M9H77_20604</name>
</gene>
<evidence type="ECO:0000313" key="1">
    <source>
        <dbReference type="EMBL" id="KAI5661281.1"/>
    </source>
</evidence>
<protein>
    <submittedName>
        <fullName evidence="1">Uncharacterized protein</fullName>
    </submittedName>
</protein>
<dbReference type="EMBL" id="CM044705">
    <property type="protein sequence ID" value="KAI5661281.1"/>
    <property type="molecule type" value="Genomic_DNA"/>
</dbReference>
<reference evidence="2" key="1">
    <citation type="journal article" date="2023" name="Nat. Plants">
        <title>Single-cell RNA sequencing provides a high-resolution roadmap for understanding the multicellular compartmentation of specialized metabolism.</title>
        <authorList>
            <person name="Sun S."/>
            <person name="Shen X."/>
            <person name="Li Y."/>
            <person name="Li Y."/>
            <person name="Wang S."/>
            <person name="Li R."/>
            <person name="Zhang H."/>
            <person name="Shen G."/>
            <person name="Guo B."/>
            <person name="Wei J."/>
            <person name="Xu J."/>
            <person name="St-Pierre B."/>
            <person name="Chen S."/>
            <person name="Sun C."/>
        </authorList>
    </citation>
    <scope>NUCLEOTIDE SEQUENCE [LARGE SCALE GENOMIC DNA]</scope>
</reference>
<name>A0ACC0AL07_CATRO</name>
<accession>A0ACC0AL07</accession>
<evidence type="ECO:0000313" key="2">
    <source>
        <dbReference type="Proteomes" id="UP001060085"/>
    </source>
</evidence>
<comment type="caution">
    <text evidence="1">The sequence shown here is derived from an EMBL/GenBank/DDBJ whole genome shotgun (WGS) entry which is preliminary data.</text>
</comment>